<comment type="catalytic activity">
    <reaction evidence="7">
        <text>prephenate + H(+) = 3-phenylpyruvate + CO2 + H2O</text>
        <dbReference type="Rhea" id="RHEA:21648"/>
        <dbReference type="ChEBI" id="CHEBI:15377"/>
        <dbReference type="ChEBI" id="CHEBI:15378"/>
        <dbReference type="ChEBI" id="CHEBI:16526"/>
        <dbReference type="ChEBI" id="CHEBI:18005"/>
        <dbReference type="ChEBI" id="CHEBI:29934"/>
        <dbReference type="EC" id="4.2.1.51"/>
    </reaction>
</comment>
<dbReference type="Pfam" id="PF00800">
    <property type="entry name" value="PDT"/>
    <property type="match status" value="1"/>
</dbReference>
<name>A0ABW4WRT9_9BACT</name>
<organism evidence="9 10">
    <name type="scientific">Pontibacter silvestris</name>
    <dbReference type="NCBI Taxonomy" id="2305183"/>
    <lineage>
        <taxon>Bacteria</taxon>
        <taxon>Pseudomonadati</taxon>
        <taxon>Bacteroidota</taxon>
        <taxon>Cytophagia</taxon>
        <taxon>Cytophagales</taxon>
        <taxon>Hymenobacteraceae</taxon>
        <taxon>Pontibacter</taxon>
    </lineage>
</organism>
<proteinExistence type="predicted"/>
<evidence type="ECO:0000256" key="2">
    <source>
        <dbReference type="ARBA" id="ARBA00013147"/>
    </source>
</evidence>
<protein>
    <recommendedName>
        <fullName evidence="2">prephenate dehydratase</fullName>
        <ecNumber evidence="2">4.2.1.51</ecNumber>
    </recommendedName>
</protein>
<comment type="caution">
    <text evidence="9">The sequence shown here is derived from an EMBL/GenBank/DDBJ whole genome shotgun (WGS) entry which is preliminary data.</text>
</comment>
<evidence type="ECO:0000256" key="1">
    <source>
        <dbReference type="ARBA" id="ARBA00004741"/>
    </source>
</evidence>
<evidence type="ECO:0000256" key="3">
    <source>
        <dbReference type="ARBA" id="ARBA00022605"/>
    </source>
</evidence>
<dbReference type="Gene3D" id="3.40.190.10">
    <property type="entry name" value="Periplasmic binding protein-like II"/>
    <property type="match status" value="2"/>
</dbReference>
<dbReference type="SUPFAM" id="SSF55021">
    <property type="entry name" value="ACT-like"/>
    <property type="match status" value="1"/>
</dbReference>
<reference evidence="10" key="1">
    <citation type="journal article" date="2019" name="Int. J. Syst. Evol. Microbiol.">
        <title>The Global Catalogue of Microorganisms (GCM) 10K type strain sequencing project: providing services to taxonomists for standard genome sequencing and annotation.</title>
        <authorList>
            <consortium name="The Broad Institute Genomics Platform"/>
            <consortium name="The Broad Institute Genome Sequencing Center for Infectious Disease"/>
            <person name="Wu L."/>
            <person name="Ma J."/>
        </authorList>
    </citation>
    <scope>NUCLEOTIDE SEQUENCE [LARGE SCALE GENOMIC DNA]</scope>
    <source>
        <strain evidence="10">JCM 16545</strain>
    </source>
</reference>
<gene>
    <name evidence="9" type="ORF">ACFSKU_00740</name>
</gene>
<evidence type="ECO:0000259" key="8">
    <source>
        <dbReference type="PROSITE" id="PS51171"/>
    </source>
</evidence>
<sequence length="298" mass="32514">MAKELKIAIQGGPASFHDTAARQYFAQDEVEILPCTSFAQLCDTLQQGTADFAVMAIENALAGSILTNYNLLQQHDFSIIGEIWLAIDQNLIALPGQQLHEIETVSSHPVALLQCGDFLKKHNHILPKEASDTAESVRVIREGNQTGAAAIASKQAALLYRMDILQENIADRKDNYTRFLVLSKEPKQKINNAPDKASLILQLPMLGNALGAVVNSLHTHQLHVSQIQSIPALPGNTNQNVAIDIESADTHKLQVAVNELRPLVLDLKLLGLYQTALNPVQLEQQASMAATINSLNLN</sequence>
<dbReference type="PANTHER" id="PTHR21022:SF19">
    <property type="entry name" value="PREPHENATE DEHYDRATASE-RELATED"/>
    <property type="match status" value="1"/>
</dbReference>
<evidence type="ECO:0000256" key="5">
    <source>
        <dbReference type="ARBA" id="ARBA00023222"/>
    </source>
</evidence>
<dbReference type="Proteomes" id="UP001597369">
    <property type="component" value="Unassembled WGS sequence"/>
</dbReference>
<dbReference type="InterPro" id="IPR018528">
    <property type="entry name" value="Preph_deHydtase_CS"/>
</dbReference>
<keyword evidence="3" id="KW-0028">Amino-acid biosynthesis</keyword>
<dbReference type="PIRSF" id="PIRSF001500">
    <property type="entry name" value="Chor_mut_pdt_Ppr"/>
    <property type="match status" value="1"/>
</dbReference>
<keyword evidence="5" id="KW-0584">Phenylalanine biosynthesis</keyword>
<dbReference type="CDD" id="cd13631">
    <property type="entry name" value="PBP2_Ct-PDT_like"/>
    <property type="match status" value="1"/>
</dbReference>
<keyword evidence="10" id="KW-1185">Reference proteome</keyword>
<dbReference type="PROSITE" id="PS00857">
    <property type="entry name" value="PREPHENATE_DEHYDR_1"/>
    <property type="match status" value="1"/>
</dbReference>
<dbReference type="PANTHER" id="PTHR21022">
    <property type="entry name" value="PREPHENATE DEHYDRATASE P PROTEIN"/>
    <property type="match status" value="1"/>
</dbReference>
<dbReference type="SUPFAM" id="SSF53850">
    <property type="entry name" value="Periplasmic binding protein-like II"/>
    <property type="match status" value="1"/>
</dbReference>
<dbReference type="InterPro" id="IPR008242">
    <property type="entry name" value="Chor_mutase/pphenate_deHydtase"/>
</dbReference>
<dbReference type="RefSeq" id="WP_229959702.1">
    <property type="nucleotide sequence ID" value="NZ_JAJJWI010000006.1"/>
</dbReference>
<dbReference type="EC" id="4.2.1.51" evidence="2"/>
<dbReference type="PROSITE" id="PS51171">
    <property type="entry name" value="PREPHENATE_DEHYDR_3"/>
    <property type="match status" value="1"/>
</dbReference>
<accession>A0ABW4WRT9</accession>
<dbReference type="EMBL" id="JBHUHV010000002">
    <property type="protein sequence ID" value="MFD2065393.1"/>
    <property type="molecule type" value="Genomic_DNA"/>
</dbReference>
<feature type="domain" description="Prephenate dehydratase" evidence="8">
    <location>
        <begin position="6"/>
        <end position="184"/>
    </location>
</feature>
<evidence type="ECO:0000256" key="6">
    <source>
        <dbReference type="ARBA" id="ARBA00023239"/>
    </source>
</evidence>
<dbReference type="InterPro" id="IPR001086">
    <property type="entry name" value="Preph_deHydtase"/>
</dbReference>
<dbReference type="InterPro" id="IPR045865">
    <property type="entry name" value="ACT-like_dom_sf"/>
</dbReference>
<evidence type="ECO:0000313" key="10">
    <source>
        <dbReference type="Proteomes" id="UP001597369"/>
    </source>
</evidence>
<evidence type="ECO:0000256" key="4">
    <source>
        <dbReference type="ARBA" id="ARBA00023141"/>
    </source>
</evidence>
<evidence type="ECO:0000256" key="7">
    <source>
        <dbReference type="ARBA" id="ARBA00047848"/>
    </source>
</evidence>
<comment type="pathway">
    <text evidence="1">Amino-acid biosynthesis; L-phenylalanine biosynthesis; phenylpyruvate from prephenate: step 1/1.</text>
</comment>
<evidence type="ECO:0000313" key="9">
    <source>
        <dbReference type="EMBL" id="MFD2065393.1"/>
    </source>
</evidence>
<dbReference type="Gene3D" id="3.30.70.260">
    <property type="match status" value="1"/>
</dbReference>
<keyword evidence="4" id="KW-0057">Aromatic amino acid biosynthesis</keyword>
<keyword evidence="6" id="KW-0456">Lyase</keyword>